<dbReference type="InterPro" id="IPR034204">
    <property type="entry name" value="PfSUB1-like_cat_dom"/>
</dbReference>
<comment type="caution">
    <text evidence="9">The sequence shown here is derived from an EMBL/GenBank/DDBJ whole genome shotgun (WGS) entry which is preliminary data.</text>
</comment>
<dbReference type="PROSITE" id="PS00138">
    <property type="entry name" value="SUBTILASE_SER"/>
    <property type="match status" value="1"/>
</dbReference>
<keyword evidence="2 5" id="KW-0645">Protease</keyword>
<dbReference type="InterPro" id="IPR022398">
    <property type="entry name" value="Peptidase_S8_His-AS"/>
</dbReference>
<dbReference type="CDD" id="cd07473">
    <property type="entry name" value="Peptidases_S8_Subtilisin_like"/>
    <property type="match status" value="1"/>
</dbReference>
<dbReference type="GO" id="GO:0006508">
    <property type="term" value="P:proteolysis"/>
    <property type="evidence" value="ECO:0007669"/>
    <property type="project" value="UniProtKB-KW"/>
</dbReference>
<feature type="region of interest" description="Disordered" evidence="7">
    <location>
        <begin position="1014"/>
        <end position="1041"/>
    </location>
</feature>
<evidence type="ECO:0000256" key="6">
    <source>
        <dbReference type="RuleBase" id="RU003355"/>
    </source>
</evidence>
<comment type="similarity">
    <text evidence="1 5 6">Belongs to the peptidase S8 family.</text>
</comment>
<dbReference type="EMBL" id="RBIL01000002">
    <property type="protein sequence ID" value="RKQ87101.1"/>
    <property type="molecule type" value="Genomic_DNA"/>
</dbReference>
<dbReference type="PROSITE" id="PS51892">
    <property type="entry name" value="SUBTILASE"/>
    <property type="match status" value="1"/>
</dbReference>
<evidence type="ECO:0000256" key="1">
    <source>
        <dbReference type="ARBA" id="ARBA00011073"/>
    </source>
</evidence>
<dbReference type="PROSITE" id="PS50853">
    <property type="entry name" value="FN3"/>
    <property type="match status" value="1"/>
</dbReference>
<dbReference type="InterPro" id="IPR015500">
    <property type="entry name" value="Peptidase_S8_subtilisin-rel"/>
</dbReference>
<keyword evidence="4 5" id="KW-0720">Serine protease</keyword>
<evidence type="ECO:0000256" key="7">
    <source>
        <dbReference type="SAM" id="MobiDB-lite"/>
    </source>
</evidence>
<name>A0A660KZE9_9ACTN</name>
<dbReference type="PANTHER" id="PTHR43806">
    <property type="entry name" value="PEPTIDASE S8"/>
    <property type="match status" value="1"/>
</dbReference>
<protein>
    <submittedName>
        <fullName evidence="9">Subtilase family protein</fullName>
    </submittedName>
</protein>
<dbReference type="SUPFAM" id="SSF52743">
    <property type="entry name" value="Subtilisin-like"/>
    <property type="match status" value="1"/>
</dbReference>
<dbReference type="InterPro" id="IPR023827">
    <property type="entry name" value="Peptidase_S8_Asp-AS"/>
</dbReference>
<feature type="compositionally biased region" description="Polar residues" evidence="7">
    <location>
        <begin position="452"/>
        <end position="474"/>
    </location>
</feature>
<feature type="region of interest" description="Disordered" evidence="7">
    <location>
        <begin position="447"/>
        <end position="474"/>
    </location>
</feature>
<evidence type="ECO:0000256" key="2">
    <source>
        <dbReference type="ARBA" id="ARBA00022670"/>
    </source>
</evidence>
<dbReference type="GO" id="GO:0004252">
    <property type="term" value="F:serine-type endopeptidase activity"/>
    <property type="evidence" value="ECO:0007669"/>
    <property type="project" value="UniProtKB-UniRule"/>
</dbReference>
<dbReference type="PROSITE" id="PS00136">
    <property type="entry name" value="SUBTILASE_ASP"/>
    <property type="match status" value="1"/>
</dbReference>
<sequence length="2263" mass="229693">MVLATCVAACVPTATADAAVDPQQLEALDRQGATEIVVRREPGLTAAERADVRADADVELERRSPIVDTELVTAEPGGLAEAVAALNRDPDVVYAEPVTVMTAQTADSYYGSLWGLENTGQRMYVPNGGGAYYPSGTIDADMDVPEAWASATGTGVTVGIVDTGVLTTHPDLASQVITNTADPVNGVDDDGNGYVDDWQGWDFVTENAGMGVSEGDATPGPDNLPQDNHGHGTHVAGTVAAQANNNEGITGVAYGAKIMPLRALGASGRGSSLAIAEAFDYAGKMGVRIVNASLGGPGLDQTQLAAVQAHPNTLYVIAAGNDNVNNDATPYGPCALPAANILCVGASDENDRKASFSNYGAQSVDVFAPGTAILSTHISSPYAYLQGTSMASPNTAGVAALVLSARPGMTALDIKNAIMASVDAKADLTGRAVTGGRVNAERALAGTLGGAPTNSSPPVISGTPRQGATLTASTGYWDPAGTSYGYVWQRSTDSGASWTSIPGATTSTYIPGQSDIGATLRVTVVATNPFGVASATSASVGPVTSGVPVNIVQPTITGVLRRGQTLSTSAGWSPGGTTYAYQWQRSTDGVTWTPIGTSNASFTLTTAERNTRIRVTITAINPYGQASATSDPTAVVIADPPVNTAAPTLSGTTRRTFELTAAVGAWDGSSNDYTYEWQREDAGGSSWSAIPGATTATYRLAKDDEGVRVRVLVTGTNPDGTASVASDPTALPVSPFPPANVTPPQLSGTPQRGKTLSATRGSWTGPDNVYSHQWQRDFGEGYVDIAGATGASYTLVAADVDALVRVVVTATNPDGTIVEASAATPPVLASGPLNQALPTISGTAQRGLTLSGLPGTWSGSNNAYAYQWQWSADGTTWADIAGARASAYQLSPTEIGRFVRLQVIVTNPDGTGRAESAASVRVLASPAANTVAPAISGTVQRASALTASRGTWAGNGNTYAYQWQRDGVNIFDATGTAYTPTVADVGKQLRVVVTATNPEGSVAATSAATIAVPSSPPVNSARPVVTGSATRGSQLTGTNGTWTGIGNQATYQWQSSLDGTTWTAIANATSSARTLTASDVGRFIRLLVTMTNPEGTVSVASVATAQVVATPPTNTARPTISGTVQRAQTLVGTLGTWTGADTVYDYQWQRSTDGSTWTAISGATRPSYDLGVADVGATVRLLITASNADGVGTATSLPTTTVPSAAPVNTVQPSVSGTAKRGATLTASSGTWAGIGNTTARQWQRSTDNGSTWQDILGATGTTYVLAVADIGALVRVFVTTTNPEGSATATSAATAQVVSDGPVNMLSPAFTGNARRGSVLTAVPGTWGGVGNAFAYQWQRSGDGGTTWAPIAGADRADYELAAGDVGGIVRVLVTATNPDGSASRASAASVVVAASAPVNTVTPTVTGAALRATTLTASTGSWTGTGNTYALQWQRDPGTGFVDIAGATGMSYVLGVADVGSRIRVRVTASNPDATVAAYSIGSAVVAAGPPVARVAPTISGTARRASTLTSTRGEWLGIENEYAYQWQRRASGAPQFTDIAGATGVSYVLDAADVGAQVRLVITASNADGSAAAATTPTASVTAAPPQNVLPPTVTGAAKVGAQLTAFRGEWSPIGPAVEYAWQRDGVDIPGATGATYVLTAGDVGAVVRVKVTAINADGRTSVTSAGTARIATPPANTVVPVAPTGTTREASTLTAVPGSWDTPGATFTYTWYRCAPAATSLADASCERVGVGATYTLGEADVGLRVGVRVVASSVGGDAVADGALSAVIGALALTNTGVPTISGAAYTGEFLLGDPGRWTFPSPRYAYDWQRCAADGVTGCVSVGDGQSRYRAIADDAGHSLVLEVTALWSGQSATARSAPLAIKARPVPSVTVAPAVNGIAKRGQTLTATTGTWSNNPTGYAFQWLRCANGDCTQIPDATTDRHTLTPSDTGFAIAVEVTARNPWGTAVSRSAPTATVVPGPPVSSSPPVISSPSPIIQQGVTLSVGGYAWEATPDTVYSLSWERCDANGCAAIPGATGDRYLLVAADVGARIVAVSTASNIDGTVSARSAETVAVTLAGPRWKTLPTIAGASARVGDDVTMTPGTWSGPPVVTDTTELMRCTNVCVSRGTPSPYTIVTGDLGAILRVRETATNTGGTTVVWSAKYVGPVVSASAGSLTLSSREAPVRNADGSTLAFARLSGGAVAAAAKPKKPSGPKVALRRPGKVKGKLVAWACPVAVGEGAPAPCSTKVTLKKKATLALPAGTAGKVRVVVVRGK</sequence>
<dbReference type="InterPro" id="IPR050131">
    <property type="entry name" value="Peptidase_S8_subtilisin-like"/>
</dbReference>
<dbReference type="Gene3D" id="3.40.50.200">
    <property type="entry name" value="Peptidase S8/S53 domain"/>
    <property type="match status" value="1"/>
</dbReference>
<proteinExistence type="inferred from homology"/>
<dbReference type="InterPro" id="IPR000209">
    <property type="entry name" value="Peptidase_S8/S53_dom"/>
</dbReference>
<accession>A0A660KZE9</accession>
<feature type="active site" description="Charge relay system" evidence="5">
    <location>
        <position position="389"/>
    </location>
</feature>
<keyword evidence="10" id="KW-1185">Reference proteome</keyword>
<feature type="domain" description="Fibronectin type-III" evidence="8">
    <location>
        <begin position="547"/>
        <end position="641"/>
    </location>
</feature>
<dbReference type="InterPro" id="IPR023828">
    <property type="entry name" value="Peptidase_S8_Ser-AS"/>
</dbReference>
<dbReference type="InterPro" id="IPR036852">
    <property type="entry name" value="Peptidase_S8/S53_dom_sf"/>
</dbReference>
<dbReference type="PANTHER" id="PTHR43806:SF11">
    <property type="entry name" value="CEREVISIN-RELATED"/>
    <property type="match status" value="1"/>
</dbReference>
<organism evidence="9 10">
    <name type="scientific">Solirubrobacter pauli</name>
    <dbReference type="NCBI Taxonomy" id="166793"/>
    <lineage>
        <taxon>Bacteria</taxon>
        <taxon>Bacillati</taxon>
        <taxon>Actinomycetota</taxon>
        <taxon>Thermoleophilia</taxon>
        <taxon>Solirubrobacterales</taxon>
        <taxon>Solirubrobacteraceae</taxon>
        <taxon>Solirubrobacter</taxon>
    </lineage>
</organism>
<keyword evidence="3 5" id="KW-0378">Hydrolase</keyword>
<feature type="region of interest" description="Disordered" evidence="7">
    <location>
        <begin position="742"/>
        <end position="764"/>
    </location>
</feature>
<dbReference type="PROSITE" id="PS00137">
    <property type="entry name" value="SUBTILASE_HIS"/>
    <property type="match status" value="1"/>
</dbReference>
<evidence type="ECO:0000256" key="5">
    <source>
        <dbReference type="PROSITE-ProRule" id="PRU01240"/>
    </source>
</evidence>
<reference evidence="9 10" key="1">
    <citation type="submission" date="2018-10" db="EMBL/GenBank/DDBJ databases">
        <title>Genomic Encyclopedia of Archaeal and Bacterial Type Strains, Phase II (KMG-II): from individual species to whole genera.</title>
        <authorList>
            <person name="Goeker M."/>
        </authorList>
    </citation>
    <scope>NUCLEOTIDE SEQUENCE [LARGE SCALE GENOMIC DNA]</scope>
    <source>
        <strain evidence="9 10">DSM 14954</strain>
    </source>
</reference>
<feature type="compositionally biased region" description="Polar residues" evidence="7">
    <location>
        <begin position="742"/>
        <end position="762"/>
    </location>
</feature>
<dbReference type="InterPro" id="IPR003961">
    <property type="entry name" value="FN3_dom"/>
</dbReference>
<feature type="active site" description="Charge relay system" evidence="5">
    <location>
        <position position="162"/>
    </location>
</feature>
<evidence type="ECO:0000256" key="4">
    <source>
        <dbReference type="ARBA" id="ARBA00022825"/>
    </source>
</evidence>
<evidence type="ECO:0000313" key="10">
    <source>
        <dbReference type="Proteomes" id="UP000278962"/>
    </source>
</evidence>
<dbReference type="PRINTS" id="PR00723">
    <property type="entry name" value="SUBTILISIN"/>
</dbReference>
<evidence type="ECO:0000313" key="9">
    <source>
        <dbReference type="EMBL" id="RKQ87101.1"/>
    </source>
</evidence>
<feature type="active site" description="Charge relay system" evidence="5">
    <location>
        <position position="231"/>
    </location>
</feature>
<gene>
    <name evidence="9" type="ORF">C8N24_5121</name>
</gene>
<dbReference type="Pfam" id="PF00082">
    <property type="entry name" value="Peptidase_S8"/>
    <property type="match status" value="1"/>
</dbReference>
<dbReference type="Gene3D" id="2.60.40.2700">
    <property type="match status" value="17"/>
</dbReference>
<evidence type="ECO:0000256" key="3">
    <source>
        <dbReference type="ARBA" id="ARBA00022801"/>
    </source>
</evidence>
<evidence type="ECO:0000259" key="8">
    <source>
        <dbReference type="PROSITE" id="PS50853"/>
    </source>
</evidence>
<dbReference type="Proteomes" id="UP000278962">
    <property type="component" value="Unassembled WGS sequence"/>
</dbReference>